<keyword evidence="1" id="KW-0805">Transcription regulation</keyword>
<evidence type="ECO:0000256" key="2">
    <source>
        <dbReference type="ARBA" id="ARBA00023125"/>
    </source>
</evidence>
<dbReference type="InterPro" id="IPR039418">
    <property type="entry name" value="LexA-like"/>
</dbReference>
<proteinExistence type="predicted"/>
<dbReference type="Gene3D" id="2.10.109.10">
    <property type="entry name" value="Umud Fragment, subunit A"/>
    <property type="match status" value="1"/>
</dbReference>
<protein>
    <submittedName>
        <fullName evidence="5">S24 family peptidase</fullName>
    </submittedName>
</protein>
<dbReference type="Proteomes" id="UP001430679">
    <property type="component" value="Unassembled WGS sequence"/>
</dbReference>
<dbReference type="PANTHER" id="PTHR40661:SF1">
    <property type="entry name" value="HTH CRO_C1-TYPE DOMAIN-CONTAINING PROTEIN"/>
    <property type="match status" value="1"/>
</dbReference>
<gene>
    <name evidence="5" type="ORF">LNP81_10135</name>
</gene>
<reference evidence="5" key="1">
    <citation type="submission" date="2021-11" db="EMBL/GenBank/DDBJ databases">
        <title>Description of novel Flavobacterium species.</title>
        <authorList>
            <person name="Saticioglu I.B."/>
            <person name="Ay H."/>
            <person name="Altun S."/>
            <person name="Duman M."/>
        </authorList>
    </citation>
    <scope>NUCLEOTIDE SEQUENCE</scope>
    <source>
        <strain evidence="5">F-30</strain>
    </source>
</reference>
<name>A0ABS8MD50_9FLAO</name>
<dbReference type="InterPro" id="IPR010982">
    <property type="entry name" value="Lambda_DNA-bd_dom_sf"/>
</dbReference>
<dbReference type="EMBL" id="JAJJMM010000001">
    <property type="protein sequence ID" value="MCC9063353.1"/>
    <property type="molecule type" value="Genomic_DNA"/>
</dbReference>
<evidence type="ECO:0000313" key="6">
    <source>
        <dbReference type="Proteomes" id="UP001430679"/>
    </source>
</evidence>
<dbReference type="CDD" id="cd06529">
    <property type="entry name" value="S24_LexA-like"/>
    <property type="match status" value="1"/>
</dbReference>
<accession>A0ABS8MD50</accession>
<evidence type="ECO:0000313" key="5">
    <source>
        <dbReference type="EMBL" id="MCC9063353.1"/>
    </source>
</evidence>
<dbReference type="SUPFAM" id="SSF51306">
    <property type="entry name" value="LexA/Signal peptidase"/>
    <property type="match status" value="1"/>
</dbReference>
<organism evidence="5 6">
    <name type="scientific">Flavobacterium piscisymbiosum</name>
    <dbReference type="NCBI Taxonomy" id="2893753"/>
    <lineage>
        <taxon>Bacteria</taxon>
        <taxon>Pseudomonadati</taxon>
        <taxon>Bacteroidota</taxon>
        <taxon>Flavobacteriia</taxon>
        <taxon>Flavobacteriales</taxon>
        <taxon>Flavobacteriaceae</taxon>
        <taxon>Flavobacterium</taxon>
    </lineage>
</organism>
<dbReference type="Gene3D" id="1.10.260.40">
    <property type="entry name" value="lambda repressor-like DNA-binding domains"/>
    <property type="match status" value="1"/>
</dbReference>
<keyword evidence="6" id="KW-1185">Reference proteome</keyword>
<sequence length="232" mass="26458">MAENTIQRIKHYLDYKGIKVSALEKQVGMSNGSFASQLKNNKTIGLDKLENILNKYTDINLDWLLTGKGEMLKFDVLEENNSKLYKKTDKNSLNRAIPLYNIQTTSGIIDLFGNNEYQTPVDHVSIPTISECDGALYVIGDSMYPVLKSGDIVVYKKVFHLERNIVWGELYLVYINNDGNDFFFTRFLKQSEKESYVQLVAQNPDHQTIEFPISTIKALALVKASIRVNSQF</sequence>
<keyword evidence="2" id="KW-0238">DNA-binding</keyword>
<dbReference type="InterPro" id="IPR015927">
    <property type="entry name" value="Peptidase_S24_S26A/B/C"/>
</dbReference>
<dbReference type="Pfam" id="PF00717">
    <property type="entry name" value="Peptidase_S24"/>
    <property type="match status" value="1"/>
</dbReference>
<dbReference type="InterPro" id="IPR036286">
    <property type="entry name" value="LexA/Signal_pep-like_sf"/>
</dbReference>
<evidence type="ECO:0000256" key="3">
    <source>
        <dbReference type="ARBA" id="ARBA00023163"/>
    </source>
</evidence>
<dbReference type="PANTHER" id="PTHR40661">
    <property type="match status" value="1"/>
</dbReference>
<feature type="domain" description="Peptidase S24/S26A/S26B/S26C" evidence="4">
    <location>
        <begin position="116"/>
        <end position="217"/>
    </location>
</feature>
<dbReference type="RefSeq" id="WP_230035501.1">
    <property type="nucleotide sequence ID" value="NZ_JAJJMM010000001.1"/>
</dbReference>
<evidence type="ECO:0000259" key="4">
    <source>
        <dbReference type="Pfam" id="PF00717"/>
    </source>
</evidence>
<comment type="caution">
    <text evidence="5">The sequence shown here is derived from an EMBL/GenBank/DDBJ whole genome shotgun (WGS) entry which is preliminary data.</text>
</comment>
<keyword evidence="3" id="KW-0804">Transcription</keyword>
<evidence type="ECO:0000256" key="1">
    <source>
        <dbReference type="ARBA" id="ARBA00023015"/>
    </source>
</evidence>